<feature type="transmembrane region" description="Helical" evidence="1">
    <location>
        <begin position="12"/>
        <end position="31"/>
    </location>
</feature>
<evidence type="ECO:0000313" key="3">
    <source>
        <dbReference type="EMBL" id="MBC2407282.1"/>
    </source>
</evidence>
<keyword evidence="1" id="KW-1133">Transmembrane helix</keyword>
<keyword evidence="1" id="KW-0812">Transmembrane</keyword>
<evidence type="ECO:0000313" key="2">
    <source>
        <dbReference type="EMBL" id="MBC2381293.1"/>
    </source>
</evidence>
<dbReference type="Proteomes" id="UP000534677">
    <property type="component" value="Unassembled WGS sequence"/>
</dbReference>
<gene>
    <name evidence="2" type="ORF">HF209_10075</name>
    <name evidence="3" type="ORF">HF257_14815</name>
</gene>
<keyword evidence="1" id="KW-0472">Membrane</keyword>
<dbReference type="EMBL" id="JAAXCY010000005">
    <property type="protein sequence ID" value="MBC2407282.1"/>
    <property type="molecule type" value="Genomic_DNA"/>
</dbReference>
<evidence type="ECO:0000256" key="1">
    <source>
        <dbReference type="SAM" id="Phobius"/>
    </source>
</evidence>
<sequence length="218" mass="24601">MERLKRSIFSFWFLLVCIVFVSAFFASYYYWETFGSQRSSNSSDWSAFGSYFGGVFGPLISFCTLLAVLKTVYLQRELLSAQKEEFRFINSIQAKTLASQSEQLALAKSESQQSEIQAYQTSQINLVEMFMEHQRRIADNLEVQISSTKVAALPYDQKSAALKNLQQMKIKANNAANALLVLALEISVTQFTDVVKIKGLLAQKLPSILDLEMPSSDE</sequence>
<dbReference type="Proteomes" id="UP000520513">
    <property type="component" value="Unassembled WGS sequence"/>
</dbReference>
<keyword evidence="5" id="KW-1185">Reference proteome</keyword>
<dbReference type="RefSeq" id="WP_185706737.1">
    <property type="nucleotide sequence ID" value="NZ_JAAXCY010000005.1"/>
</dbReference>
<dbReference type="EMBL" id="JAAXCZ010000004">
    <property type="protein sequence ID" value="MBC2381293.1"/>
    <property type="molecule type" value="Genomic_DNA"/>
</dbReference>
<reference evidence="4 5" key="1">
    <citation type="submission" date="2020-04" db="EMBL/GenBank/DDBJ databases">
        <title>Pseudomonas crami sp. nov., a novel proteolytic bacterial species isolated from cream.</title>
        <authorList>
            <person name="Hofmann K."/>
            <person name="Woller A."/>
            <person name="Huptas C."/>
            <person name="Wenning M."/>
            <person name="Scherer S."/>
            <person name="Doll E.V."/>
        </authorList>
    </citation>
    <scope>NUCLEOTIDE SEQUENCE [LARGE SCALE GENOMIC DNA]</scope>
    <source>
        <strain evidence="2 5">WS 5096</strain>
        <strain evidence="3 4">WS 5106</strain>
    </source>
</reference>
<organism evidence="3 4">
    <name type="scientific">Pseudomonas cremoris</name>
    <dbReference type="NCBI Taxonomy" id="2724178"/>
    <lineage>
        <taxon>Bacteria</taxon>
        <taxon>Pseudomonadati</taxon>
        <taxon>Pseudomonadota</taxon>
        <taxon>Gammaproteobacteria</taxon>
        <taxon>Pseudomonadales</taxon>
        <taxon>Pseudomonadaceae</taxon>
        <taxon>Pseudomonas</taxon>
    </lineage>
</organism>
<comment type="caution">
    <text evidence="3">The sequence shown here is derived from an EMBL/GenBank/DDBJ whole genome shotgun (WGS) entry which is preliminary data.</text>
</comment>
<name>A0A7X1AMR2_9PSED</name>
<proteinExistence type="predicted"/>
<accession>A0A7X1AMR2</accession>
<evidence type="ECO:0000313" key="4">
    <source>
        <dbReference type="Proteomes" id="UP000520513"/>
    </source>
</evidence>
<dbReference type="AlphaFoldDB" id="A0A7X1AMR2"/>
<evidence type="ECO:0000313" key="5">
    <source>
        <dbReference type="Proteomes" id="UP000534677"/>
    </source>
</evidence>
<feature type="transmembrane region" description="Helical" evidence="1">
    <location>
        <begin position="51"/>
        <end position="73"/>
    </location>
</feature>
<protein>
    <submittedName>
        <fullName evidence="3">Uncharacterized protein</fullName>
    </submittedName>
</protein>